<dbReference type="InterPro" id="IPR006048">
    <property type="entry name" value="A-amylase/branching_C"/>
</dbReference>
<comment type="function">
    <text evidence="2 10">Catalyzes the formation of the alpha-1,6-glucosidic linkages in glycogen by scission of a 1,4-alpha-linked oligosaccharide from growing alpha-1,4-glucan chains and the subsequent attachment of the oligosaccharide to the alpha-1,6 position.</text>
</comment>
<evidence type="ECO:0000256" key="6">
    <source>
        <dbReference type="ARBA" id="ARBA00022676"/>
    </source>
</evidence>
<evidence type="ECO:0000313" key="13">
    <source>
        <dbReference type="Proteomes" id="UP000825886"/>
    </source>
</evidence>
<dbReference type="Pfam" id="PF22019">
    <property type="entry name" value="GlgB_N"/>
    <property type="match status" value="1"/>
</dbReference>
<protein>
    <recommendedName>
        <fullName evidence="10">1,4-alpha-glucan branching enzyme GlgB</fullName>
        <ecNumber evidence="10">2.4.1.18</ecNumber>
    </recommendedName>
    <alternativeName>
        <fullName evidence="10">1,4-alpha-D-glucan:1,4-alpha-D-glucan 6-glucosyl-transferase</fullName>
    </alternativeName>
    <alternativeName>
        <fullName evidence="10">Alpha-(1-&gt;4)-glucan branching enzyme</fullName>
    </alternativeName>
    <alternativeName>
        <fullName evidence="10">Glycogen branching enzyme</fullName>
        <shortName evidence="10">BE</shortName>
    </alternativeName>
</protein>
<dbReference type="InterPro" id="IPR017853">
    <property type="entry name" value="GH"/>
</dbReference>
<evidence type="ECO:0000256" key="5">
    <source>
        <dbReference type="ARBA" id="ARBA00022600"/>
    </source>
</evidence>
<dbReference type="Gene3D" id="3.20.20.80">
    <property type="entry name" value="Glycosidases"/>
    <property type="match status" value="1"/>
</dbReference>
<dbReference type="EMBL" id="CP081864">
    <property type="protein sequence ID" value="QZN95758.1"/>
    <property type="molecule type" value="Genomic_DNA"/>
</dbReference>
<dbReference type="PIRSF" id="PIRSF000463">
    <property type="entry name" value="GlgB"/>
    <property type="match status" value="1"/>
</dbReference>
<dbReference type="Gene3D" id="2.60.40.10">
    <property type="entry name" value="Immunoglobulins"/>
    <property type="match status" value="1"/>
</dbReference>
<comment type="pathway">
    <text evidence="3 10">Glycan biosynthesis; glycogen biosynthesis.</text>
</comment>
<feature type="domain" description="Glycosyl hydrolase family 13 catalytic" evidence="11">
    <location>
        <begin position="245"/>
        <end position="594"/>
    </location>
</feature>
<evidence type="ECO:0000256" key="3">
    <source>
        <dbReference type="ARBA" id="ARBA00004964"/>
    </source>
</evidence>
<reference evidence="12 13" key="1">
    <citation type="submission" date="2021-08" db="EMBL/GenBank/DDBJ databases">
        <title>Culture and genomic analysis of Symbiopectobacterium purcellii sp. nov. gen. nov., isolated from the leafhopper Empoasca decipiens.</title>
        <authorList>
            <person name="Nadal-Jimenez P."/>
            <person name="Siozios S."/>
            <person name="Halliday N."/>
            <person name="Camara M."/>
            <person name="Hurst G.D.D."/>
        </authorList>
    </citation>
    <scope>NUCLEOTIDE SEQUENCE [LARGE SCALE GENOMIC DNA]</scope>
    <source>
        <strain evidence="12 13">SyEd1</strain>
    </source>
</reference>
<dbReference type="InterPro" id="IPR013780">
    <property type="entry name" value="Glyco_hydro_b"/>
</dbReference>
<dbReference type="Gene3D" id="2.60.40.1180">
    <property type="entry name" value="Golgi alpha-mannosidase II"/>
    <property type="match status" value="1"/>
</dbReference>
<dbReference type="InterPro" id="IPR014756">
    <property type="entry name" value="Ig_E-set"/>
</dbReference>
<sequence>MSELSGAINSLIAGHYADPFSLLGMHETENGLEVRALLPDALDVWVLDGATGRKVGQLPRIDDRGFFCATLPRRKRPFHYQLAVTWAHAALVIDDPYRFGPLLDAMDIWLLAEGTHLRPFERLGAHLVTLDGVEGTRFAVWAPNARRVSVVGEFNFWDGRRHPMRLLRENGIWEIFLPAVHAGQLYKYEVVDVHGNVQLKADPYAFEAQMRPETASCVVRLPPKVEPNAQRRQANNFDAPISIYEVHLASWRRHTDNNFWLSYQDLATQLAEYANEMGFTHIELLPINEHPFDGSWGYQPLGLYAPTLRFGTPQDFRCFVDTLHEAGINVLLDWVPGHFPTDAYGLAQFDGTALYEYADPKEGFHQDWNTLIYNYGRHEVRNYLAGNALFWMEHYGIDGLRVDAVASMIYRDYSRAQGEWVPNYYGGKENLEAIAFLRYTNNMLGHARPDAITVAEESTDYPGVTLPPGCNGLGFHYKWNMGWMHDTLNYMQQDPVHRKYHHDKMTFGMLYAYSENFILPLSHDEVVHGKRSLLDRMPGDVWQKFANLRAYYGFMWAFPGKKLLFMGGEFAQGREWNHDTSLDWHLLDEPEGWHRGVQQLVKDLNHCYRDQPPLYQLDFQPEGFEWRVVDDRENSVFAFIRRDRQGNEVLVVSNFTPVPRQGYRIGINQPGCWREILNTDSWHYHGGNLGNGGGLESEAIGSHGRAHSLVLTLPPLATLYLAKEVP</sequence>
<dbReference type="HAMAP" id="MF_00685">
    <property type="entry name" value="GlgB"/>
    <property type="match status" value="1"/>
</dbReference>
<dbReference type="CDD" id="cd02855">
    <property type="entry name" value="E_set_GBE_prok_N"/>
    <property type="match status" value="1"/>
</dbReference>
<gene>
    <name evidence="10 12" type="primary">glgB</name>
    <name evidence="12" type="ORF">K6K13_21925</name>
</gene>
<dbReference type="CDD" id="cd11322">
    <property type="entry name" value="AmyAc_Glg_BE"/>
    <property type="match status" value="1"/>
</dbReference>
<keyword evidence="6 10" id="KW-0328">Glycosyltransferase</keyword>
<evidence type="ECO:0000256" key="10">
    <source>
        <dbReference type="HAMAP-Rule" id="MF_00685"/>
    </source>
</evidence>
<dbReference type="GO" id="GO:0003844">
    <property type="term" value="F:1,4-alpha-glucan branching enzyme activity"/>
    <property type="evidence" value="ECO:0007669"/>
    <property type="project" value="UniProtKB-EC"/>
</dbReference>
<dbReference type="PANTHER" id="PTHR43651:SF3">
    <property type="entry name" value="1,4-ALPHA-GLUCAN-BRANCHING ENZYME"/>
    <property type="match status" value="1"/>
</dbReference>
<dbReference type="InterPro" id="IPR054169">
    <property type="entry name" value="GlgB_N"/>
</dbReference>
<keyword evidence="9 10" id="KW-0119">Carbohydrate metabolism</keyword>
<dbReference type="SUPFAM" id="SSF81296">
    <property type="entry name" value="E set domains"/>
    <property type="match status" value="2"/>
</dbReference>
<dbReference type="InterPro" id="IPR004193">
    <property type="entry name" value="Glyco_hydro_13_N"/>
</dbReference>
<dbReference type="InterPro" id="IPR037439">
    <property type="entry name" value="Branching_enzy"/>
</dbReference>
<evidence type="ECO:0000256" key="9">
    <source>
        <dbReference type="ARBA" id="ARBA00023277"/>
    </source>
</evidence>
<dbReference type="PANTHER" id="PTHR43651">
    <property type="entry name" value="1,4-ALPHA-GLUCAN-BRANCHING ENZYME"/>
    <property type="match status" value="1"/>
</dbReference>
<organism evidence="12 13">
    <name type="scientific">Symbiopectobacterium purcellii</name>
    <dbReference type="NCBI Taxonomy" id="2871826"/>
    <lineage>
        <taxon>Bacteria</taxon>
        <taxon>Pseudomonadati</taxon>
        <taxon>Pseudomonadota</taxon>
        <taxon>Gammaproteobacteria</taxon>
        <taxon>Enterobacterales</taxon>
        <taxon>Enterobacteriaceae</taxon>
    </lineage>
</organism>
<evidence type="ECO:0000256" key="2">
    <source>
        <dbReference type="ARBA" id="ARBA00002953"/>
    </source>
</evidence>
<dbReference type="NCBIfam" id="NF008967">
    <property type="entry name" value="PRK12313.1"/>
    <property type="match status" value="1"/>
</dbReference>
<feature type="active site" description="Proton donor" evidence="10">
    <location>
        <position position="456"/>
    </location>
</feature>
<evidence type="ECO:0000256" key="8">
    <source>
        <dbReference type="ARBA" id="ARBA00023056"/>
    </source>
</evidence>
<evidence type="ECO:0000256" key="1">
    <source>
        <dbReference type="ARBA" id="ARBA00000826"/>
    </source>
</evidence>
<name>A0ABX9AKP7_9ENTR</name>
<keyword evidence="8 10" id="KW-0320">Glycogen biosynthesis</keyword>
<keyword evidence="13" id="KW-1185">Reference proteome</keyword>
<proteinExistence type="inferred from homology"/>
<dbReference type="InterPro" id="IPR044143">
    <property type="entry name" value="GlgB_N_E_set_prok"/>
</dbReference>
<dbReference type="SMART" id="SM00642">
    <property type="entry name" value="Aamy"/>
    <property type="match status" value="1"/>
</dbReference>
<accession>A0ABX9AKP7</accession>
<dbReference type="EC" id="2.4.1.18" evidence="10"/>
<dbReference type="InterPro" id="IPR006047">
    <property type="entry name" value="GH13_cat_dom"/>
</dbReference>
<keyword evidence="7 10" id="KW-0808">Transferase</keyword>
<dbReference type="InterPro" id="IPR013783">
    <property type="entry name" value="Ig-like_fold"/>
</dbReference>
<dbReference type="SUPFAM" id="SSF51011">
    <property type="entry name" value="Glycosyl hydrolase domain"/>
    <property type="match status" value="1"/>
</dbReference>
<evidence type="ECO:0000259" key="11">
    <source>
        <dbReference type="SMART" id="SM00642"/>
    </source>
</evidence>
<keyword evidence="5 10" id="KW-0321">Glycogen metabolism</keyword>
<dbReference type="InterPro" id="IPR006407">
    <property type="entry name" value="GlgB"/>
</dbReference>
<comment type="similarity">
    <text evidence="4 10">Belongs to the glycosyl hydrolase 13 family. GlgB subfamily.</text>
</comment>
<dbReference type="SUPFAM" id="SSF51445">
    <property type="entry name" value="(Trans)glycosidases"/>
    <property type="match status" value="1"/>
</dbReference>
<comment type="catalytic activity">
    <reaction evidence="1 10">
        <text>Transfers a segment of a (1-&gt;4)-alpha-D-glucan chain to a primary hydroxy group in a similar glucan chain.</text>
        <dbReference type="EC" id="2.4.1.18"/>
    </reaction>
</comment>
<evidence type="ECO:0000313" key="12">
    <source>
        <dbReference type="EMBL" id="QZN95758.1"/>
    </source>
</evidence>
<dbReference type="NCBIfam" id="TIGR01515">
    <property type="entry name" value="branching_enzym"/>
    <property type="match status" value="1"/>
</dbReference>
<dbReference type="Proteomes" id="UP000825886">
    <property type="component" value="Chromosome"/>
</dbReference>
<evidence type="ECO:0000256" key="7">
    <source>
        <dbReference type="ARBA" id="ARBA00022679"/>
    </source>
</evidence>
<dbReference type="RefSeq" id="WP_222158834.1">
    <property type="nucleotide sequence ID" value="NZ_CP081864.1"/>
</dbReference>
<evidence type="ECO:0000256" key="4">
    <source>
        <dbReference type="ARBA" id="ARBA00009000"/>
    </source>
</evidence>
<dbReference type="Pfam" id="PF02806">
    <property type="entry name" value="Alpha-amylase_C"/>
    <property type="match status" value="1"/>
</dbReference>
<dbReference type="Pfam" id="PF02922">
    <property type="entry name" value="CBM_48"/>
    <property type="match status" value="1"/>
</dbReference>
<comment type="subunit">
    <text evidence="10">Monomer.</text>
</comment>
<feature type="active site" description="Nucleophile" evidence="10">
    <location>
        <position position="403"/>
    </location>
</feature>
<dbReference type="NCBIfam" id="NF003811">
    <property type="entry name" value="PRK05402.1"/>
    <property type="match status" value="1"/>
</dbReference>